<dbReference type="InterPro" id="IPR015895">
    <property type="entry name" value="4pyrrol_synth_GluRdtase_N"/>
</dbReference>
<dbReference type="Pfam" id="PF01488">
    <property type="entry name" value="Shikimate_DH"/>
    <property type="match status" value="1"/>
</dbReference>
<dbReference type="InterPro" id="IPR018214">
    <property type="entry name" value="GluRdtase_CS"/>
</dbReference>
<dbReference type="InterPro" id="IPR006151">
    <property type="entry name" value="Shikm_DH/Glu-tRNA_Rdtase"/>
</dbReference>
<name>A0A2R6BCV3_9ARCH</name>
<evidence type="ECO:0000256" key="6">
    <source>
        <dbReference type="ARBA" id="ARBA00023244"/>
    </source>
</evidence>
<evidence type="ECO:0000256" key="14">
    <source>
        <dbReference type="SAM" id="Coils"/>
    </source>
</evidence>
<dbReference type="SUPFAM" id="SSF69075">
    <property type="entry name" value="Glutamyl tRNA-reductase dimerization domain"/>
    <property type="match status" value="1"/>
</dbReference>
<dbReference type="SMART" id="SM00859">
    <property type="entry name" value="Semialdhyde_dh"/>
    <property type="match status" value="1"/>
</dbReference>
<keyword evidence="5 8" id="KW-0560">Oxidoreductase</keyword>
<evidence type="ECO:0000256" key="10">
    <source>
        <dbReference type="PIRSR" id="PIRSR000445-2"/>
    </source>
</evidence>
<dbReference type="Pfam" id="PF00745">
    <property type="entry name" value="GlutR_dimer"/>
    <property type="match status" value="1"/>
</dbReference>
<evidence type="ECO:0000256" key="5">
    <source>
        <dbReference type="ARBA" id="ARBA00023002"/>
    </source>
</evidence>
<comment type="function">
    <text evidence="8">Catalyzes the NADPH-dependent reduction of glutamyl-tRNA(Glu) to glutamate 1-semialdehyde (GSA).</text>
</comment>
<evidence type="ECO:0000256" key="7">
    <source>
        <dbReference type="ARBA" id="ARBA00047464"/>
    </source>
</evidence>
<dbReference type="UniPathway" id="UPA00251">
    <property type="reaction ID" value="UER00316"/>
</dbReference>
<reference evidence="16 17" key="1">
    <citation type="submission" date="2017-04" db="EMBL/GenBank/DDBJ databases">
        <title>Novel microbial lineages endemic to geothermal iron-oxide mats fill important gaps in the evolutionary history of Archaea.</title>
        <authorList>
            <person name="Jay Z.J."/>
            <person name="Beam J.P."/>
            <person name="Dlakic M."/>
            <person name="Rusch D.B."/>
            <person name="Kozubal M.A."/>
            <person name="Inskeep W.P."/>
        </authorList>
    </citation>
    <scope>NUCLEOTIDE SEQUENCE [LARGE SCALE GENOMIC DNA]</scope>
    <source>
        <strain evidence="16">ECH_B_2</strain>
    </source>
</reference>
<feature type="domain" description="Semialdehyde dehydrogenase NAD-binding" evidence="15">
    <location>
        <begin position="236"/>
        <end position="337"/>
    </location>
</feature>
<organism evidence="16 17">
    <name type="scientific">Candidatus Marsarchaeota G2 archaeon ECH_B_2</name>
    <dbReference type="NCBI Taxonomy" id="1978160"/>
    <lineage>
        <taxon>Archaea</taxon>
        <taxon>Candidatus Marsarchaeota</taxon>
        <taxon>Candidatus Marsarchaeota group 2</taxon>
    </lineage>
</organism>
<dbReference type="PANTHER" id="PTHR43013:SF1">
    <property type="entry name" value="GLUTAMYL-TRNA REDUCTASE"/>
    <property type="match status" value="1"/>
</dbReference>
<evidence type="ECO:0000256" key="3">
    <source>
        <dbReference type="ARBA" id="ARBA00012970"/>
    </source>
</evidence>
<feature type="binding site" evidence="8 10">
    <location>
        <position position="162"/>
    </location>
    <ligand>
        <name>substrate</name>
    </ligand>
</feature>
<comment type="similarity">
    <text evidence="2 8 13">Belongs to the glutamyl-tRNA reductase family.</text>
</comment>
<comment type="caution">
    <text evidence="16">The sequence shown here is derived from an EMBL/GenBank/DDBJ whole genome shotgun (WGS) entry which is preliminary data.</text>
</comment>
<evidence type="ECO:0000256" key="8">
    <source>
        <dbReference type="HAMAP-Rule" id="MF_00087"/>
    </source>
</evidence>
<dbReference type="GO" id="GO:0051287">
    <property type="term" value="F:NAD binding"/>
    <property type="evidence" value="ECO:0007669"/>
    <property type="project" value="InterPro"/>
</dbReference>
<evidence type="ECO:0000259" key="15">
    <source>
        <dbReference type="SMART" id="SM00859"/>
    </source>
</evidence>
<feature type="binding site" evidence="8 10">
    <location>
        <position position="173"/>
    </location>
    <ligand>
        <name>substrate</name>
    </ligand>
</feature>
<dbReference type="PROSITE" id="PS00747">
    <property type="entry name" value="GLUTR"/>
    <property type="match status" value="1"/>
</dbReference>
<dbReference type="Pfam" id="PF05201">
    <property type="entry name" value="GlutR_N"/>
    <property type="match status" value="1"/>
</dbReference>
<evidence type="ECO:0000256" key="4">
    <source>
        <dbReference type="ARBA" id="ARBA00022857"/>
    </source>
</evidence>
<dbReference type="NCBIfam" id="TIGR01035">
    <property type="entry name" value="hemA"/>
    <property type="match status" value="1"/>
</dbReference>
<evidence type="ECO:0000256" key="2">
    <source>
        <dbReference type="ARBA" id="ARBA00005916"/>
    </source>
</evidence>
<dbReference type="SUPFAM" id="SSF51735">
    <property type="entry name" value="NAD(P)-binding Rossmann-fold domains"/>
    <property type="match status" value="1"/>
</dbReference>
<dbReference type="GO" id="GO:0019353">
    <property type="term" value="P:protoporphyrinogen IX biosynthetic process from glutamate"/>
    <property type="evidence" value="ECO:0007669"/>
    <property type="project" value="TreeGrafter"/>
</dbReference>
<sequence length="459" mass="51513">MLNTRMYRREPIWTSSTPLCTVLNGFHPAGLMLRFKSLFVCLGIRRESMLKASASLDLAFKGFGALVLTHRDASVDDVGLNYLSAHDIRALNSSIPADVGLVVLQTCNRVEIYFRGDQDSVLDRLRHSLASVGKNVDGSRWRVLCGREVVTHLFRVAAGLESLSVGENEILGQVRDAYTQWRRKRRVDQHLSALFEKALHVGKRVRSETSISKGKTGVYSLAVAYASQRVDLHSSSIAVIGAGDVGSKIVKMLHDLGVRDVTVINRTVSTARRLAEKYNYEYNALSFDSLSGYDVVFSAINYPSKKRAAGARIVVDLSVPPVFVGENVVYLEELREIAERNAESKKEEVRRAEGIIREEEEALARRIQQLLADMYISRIMNRIEGIRGKEVKRAVNMLEHRGVQRDTSLPILDALTRSIINKTFYRVLEDIRILTYQGDMDHVEYLLSLFGEDSGKPSP</sequence>
<dbReference type="Gene3D" id="3.30.460.30">
    <property type="entry name" value="Glutamyl-tRNA reductase, N-terminal domain"/>
    <property type="match status" value="1"/>
</dbReference>
<comment type="domain">
    <text evidence="8">Possesses an unusual extended V-shaped dimeric structure with each monomer consisting of three distinct domains arranged along a curved 'spinal' alpha-helix. The N-terminal catalytic domain specifically recognizes the glutamate moiety of the substrate. The second domain is the NADPH-binding domain, and the third C-terminal domain is responsible for dimerization.</text>
</comment>
<evidence type="ECO:0000256" key="11">
    <source>
        <dbReference type="PIRSR" id="PIRSR000445-3"/>
    </source>
</evidence>
<dbReference type="InterPro" id="IPR000343">
    <property type="entry name" value="4pyrrol_synth_GluRdtase"/>
</dbReference>
<feature type="binding site" evidence="8 10">
    <location>
        <begin position="167"/>
        <end position="169"/>
    </location>
    <ligand>
        <name>substrate</name>
    </ligand>
</feature>
<evidence type="ECO:0000256" key="1">
    <source>
        <dbReference type="ARBA" id="ARBA00005059"/>
    </source>
</evidence>
<feature type="binding site" evidence="8 10">
    <location>
        <begin position="106"/>
        <end position="109"/>
    </location>
    <ligand>
        <name>substrate</name>
    </ligand>
</feature>
<dbReference type="EMBL" id="NEXH01000002">
    <property type="protein sequence ID" value="PSN96471.1"/>
    <property type="molecule type" value="Genomic_DNA"/>
</dbReference>
<protein>
    <recommendedName>
        <fullName evidence="3 8">Glutamyl-tRNA reductase</fullName>
        <shortName evidence="8">GluTR</shortName>
        <ecNumber evidence="3 8">1.2.1.70</ecNumber>
    </recommendedName>
</protein>
<dbReference type="EC" id="1.2.1.70" evidence="3 8"/>
<feature type="coiled-coil region" evidence="14">
    <location>
        <begin position="328"/>
        <end position="362"/>
    </location>
</feature>
<comment type="subunit">
    <text evidence="8">Homodimer.</text>
</comment>
<dbReference type="GO" id="GO:0008883">
    <property type="term" value="F:glutamyl-tRNA reductase activity"/>
    <property type="evidence" value="ECO:0007669"/>
    <property type="project" value="UniProtKB-UniRule"/>
</dbReference>
<keyword evidence="6 8" id="KW-0627">Porphyrin biosynthesis</keyword>
<dbReference type="Gene3D" id="3.40.50.720">
    <property type="entry name" value="NAD(P)-binding Rossmann-like Domain"/>
    <property type="match status" value="1"/>
</dbReference>
<comment type="pathway">
    <text evidence="1 8 13">Porphyrin-containing compound metabolism; protoporphyrin-IX biosynthesis; 5-aminolevulinate from L-glutamyl-tRNA(Glu): step 1/2.</text>
</comment>
<keyword evidence="4 8" id="KW-0521">NADP</keyword>
<dbReference type="Proteomes" id="UP000241284">
    <property type="component" value="Unassembled WGS sequence"/>
</dbReference>
<dbReference type="PANTHER" id="PTHR43013">
    <property type="entry name" value="GLUTAMYL-TRNA REDUCTASE"/>
    <property type="match status" value="1"/>
</dbReference>
<evidence type="ECO:0000256" key="12">
    <source>
        <dbReference type="PIRSR" id="PIRSR000445-4"/>
    </source>
</evidence>
<dbReference type="InterPro" id="IPR015896">
    <property type="entry name" value="4pyrrol_synth_GluRdtase_dimer"/>
</dbReference>
<evidence type="ECO:0000256" key="9">
    <source>
        <dbReference type="PIRSR" id="PIRSR000445-1"/>
    </source>
</evidence>
<dbReference type="SUPFAM" id="SSF69742">
    <property type="entry name" value="Glutamyl tRNA-reductase catalytic, N-terminal domain"/>
    <property type="match status" value="1"/>
</dbReference>
<keyword evidence="14" id="KW-0175">Coiled coil</keyword>
<dbReference type="InterPro" id="IPR036343">
    <property type="entry name" value="GluRdtase_N_sf"/>
</dbReference>
<dbReference type="GO" id="GO:0050661">
    <property type="term" value="F:NADP binding"/>
    <property type="evidence" value="ECO:0007669"/>
    <property type="project" value="InterPro"/>
</dbReference>
<dbReference type="InterPro" id="IPR000534">
    <property type="entry name" value="Semialdehyde_DH_NAD-bd"/>
</dbReference>
<feature type="active site" description="Nucleophile" evidence="8 9">
    <location>
        <position position="107"/>
    </location>
</feature>
<gene>
    <name evidence="8" type="primary">hemA</name>
    <name evidence="16" type="ORF">B9Q06_02240</name>
</gene>
<dbReference type="InterPro" id="IPR036453">
    <property type="entry name" value="GluRdtase_dimer_dom_sf"/>
</dbReference>
<feature type="site" description="Important for activity" evidence="8 12">
    <location>
        <position position="152"/>
    </location>
</feature>
<dbReference type="HAMAP" id="MF_00087">
    <property type="entry name" value="Glu_tRNA_reductase"/>
    <property type="match status" value="1"/>
</dbReference>
<dbReference type="InterPro" id="IPR036291">
    <property type="entry name" value="NAD(P)-bd_dom_sf"/>
</dbReference>
<comment type="catalytic activity">
    <reaction evidence="7 8 13">
        <text>(S)-4-amino-5-oxopentanoate + tRNA(Glu) + NADP(+) = L-glutamyl-tRNA(Glu) + NADPH + H(+)</text>
        <dbReference type="Rhea" id="RHEA:12344"/>
        <dbReference type="Rhea" id="RHEA-COMP:9663"/>
        <dbReference type="Rhea" id="RHEA-COMP:9680"/>
        <dbReference type="ChEBI" id="CHEBI:15378"/>
        <dbReference type="ChEBI" id="CHEBI:57501"/>
        <dbReference type="ChEBI" id="CHEBI:57783"/>
        <dbReference type="ChEBI" id="CHEBI:58349"/>
        <dbReference type="ChEBI" id="CHEBI:78442"/>
        <dbReference type="ChEBI" id="CHEBI:78520"/>
        <dbReference type="EC" id="1.2.1.70"/>
    </reaction>
</comment>
<evidence type="ECO:0000313" key="16">
    <source>
        <dbReference type="EMBL" id="PSN96471.1"/>
    </source>
</evidence>
<evidence type="ECO:0000313" key="17">
    <source>
        <dbReference type="Proteomes" id="UP000241284"/>
    </source>
</evidence>
<proteinExistence type="inferred from homology"/>
<dbReference type="PIRSF" id="PIRSF000445">
    <property type="entry name" value="4pyrrol_synth_GluRdtase"/>
    <property type="match status" value="1"/>
</dbReference>
<evidence type="ECO:0000256" key="13">
    <source>
        <dbReference type="RuleBase" id="RU000584"/>
    </source>
</evidence>
<accession>A0A2R6BCV3</accession>
<feature type="binding site" evidence="8 11">
    <location>
        <begin position="241"/>
        <end position="246"/>
    </location>
    <ligand>
        <name>NADP(+)</name>
        <dbReference type="ChEBI" id="CHEBI:58349"/>
    </ligand>
</feature>
<dbReference type="AlphaFoldDB" id="A0A2R6BCV3"/>
<comment type="miscellaneous">
    <text evidence="8">During catalysis, the active site Cys acts as a nucleophile attacking the alpha-carbonyl group of tRNA-bound glutamate with the formation of a thioester intermediate between enzyme and glutamate, and the concomitant release of tRNA(Glu). The thioester intermediate is finally reduced by direct hydride transfer from NADPH, to form the product GSA.</text>
</comment>